<reference evidence="2 3" key="1">
    <citation type="submission" date="2012-06" db="EMBL/GenBank/DDBJ databases">
        <title>Complete sequence of Thiocystis violascens DSM 198.</title>
        <authorList>
            <consortium name="US DOE Joint Genome Institute"/>
            <person name="Lucas S."/>
            <person name="Han J."/>
            <person name="Lapidus A."/>
            <person name="Cheng J.-F."/>
            <person name="Goodwin L."/>
            <person name="Pitluck S."/>
            <person name="Peters L."/>
            <person name="Ovchinnikova G."/>
            <person name="Teshima H."/>
            <person name="Detter J.C."/>
            <person name="Han C."/>
            <person name="Tapia R."/>
            <person name="Land M."/>
            <person name="Hauser L."/>
            <person name="Kyrpides N."/>
            <person name="Ivanova N."/>
            <person name="Pagani I."/>
            <person name="Vogl K."/>
            <person name="Liu Z."/>
            <person name="Frigaard N.-U."/>
            <person name="Bryant D."/>
            <person name="Woyke T."/>
        </authorList>
    </citation>
    <scope>NUCLEOTIDE SEQUENCE [LARGE SCALE GENOMIC DNA]</scope>
    <source>
        <strain evidence="3">ATCC 17096 / DSM 198 / 6111</strain>
    </source>
</reference>
<protein>
    <submittedName>
        <fullName evidence="2">Uncharacterized protein</fullName>
    </submittedName>
</protein>
<evidence type="ECO:0000256" key="1">
    <source>
        <dbReference type="SAM" id="MobiDB-lite"/>
    </source>
</evidence>
<accession>I3Y952</accession>
<organism evidence="2 3">
    <name type="scientific">Thiocystis violascens (strain ATCC 17096 / DSM 198 / 6111)</name>
    <name type="common">Chromatium violascens</name>
    <dbReference type="NCBI Taxonomy" id="765911"/>
    <lineage>
        <taxon>Bacteria</taxon>
        <taxon>Pseudomonadati</taxon>
        <taxon>Pseudomonadota</taxon>
        <taxon>Gammaproteobacteria</taxon>
        <taxon>Chromatiales</taxon>
        <taxon>Chromatiaceae</taxon>
        <taxon>Thiocystis</taxon>
    </lineage>
</organism>
<evidence type="ECO:0000313" key="3">
    <source>
        <dbReference type="Proteomes" id="UP000006062"/>
    </source>
</evidence>
<evidence type="ECO:0000313" key="2">
    <source>
        <dbReference type="EMBL" id="AFL73520.1"/>
    </source>
</evidence>
<feature type="compositionally biased region" description="Basic and acidic residues" evidence="1">
    <location>
        <begin position="212"/>
        <end position="227"/>
    </location>
</feature>
<dbReference type="eggNOG" id="ENOG5031B26">
    <property type="taxonomic scope" value="Bacteria"/>
</dbReference>
<proteinExistence type="predicted"/>
<gene>
    <name evidence="2" type="ordered locus">Thivi_1524</name>
</gene>
<sequence>MKKDEGASREAVLRLLTEGVDLPLAPLPRLHLEVIAEALIHIWQCVVGELPEAVIGSGETLLNTAMINAINRRLSDDDPPLELLATFVFRAERGTESQNYKGDRLEVRPDISFSLKGRGAISLFPLIVECKIIDGPGRKTVRLYCDEGLKRFVDGDYGWARQEAFMLAYVRDASTIADKLIPFLEQTFGKDPDRFATLRLPAPTGSGADQAESQHSRPFRYPDRSPEVDPGPITIRHIWVNARPPRRGESA</sequence>
<dbReference type="RefSeq" id="WP_014777986.1">
    <property type="nucleotide sequence ID" value="NC_018012.1"/>
</dbReference>
<dbReference type="OrthoDB" id="287957at2"/>
<dbReference type="EMBL" id="CP003154">
    <property type="protein sequence ID" value="AFL73520.1"/>
    <property type="molecule type" value="Genomic_DNA"/>
</dbReference>
<feature type="region of interest" description="Disordered" evidence="1">
    <location>
        <begin position="199"/>
        <end position="232"/>
    </location>
</feature>
<dbReference type="STRING" id="765911.Thivi_1524"/>
<dbReference type="AlphaFoldDB" id="I3Y952"/>
<keyword evidence="3" id="KW-1185">Reference proteome</keyword>
<name>I3Y952_THIV6</name>
<dbReference type="Proteomes" id="UP000006062">
    <property type="component" value="Chromosome"/>
</dbReference>
<dbReference type="KEGG" id="tvi:Thivi_1524"/>
<dbReference type="HOGENOM" id="CLU_1173688_0_0_6"/>